<comment type="subcellular location">
    <subcellularLocation>
        <location evidence="6">Cytoplasm</location>
    </subcellularLocation>
</comment>
<evidence type="ECO:0000256" key="5">
    <source>
        <dbReference type="ARBA" id="ARBA00022691"/>
    </source>
</evidence>
<dbReference type="GO" id="GO:0070043">
    <property type="term" value="F:rRNA (guanine-N7-)-methyltransferase activity"/>
    <property type="evidence" value="ECO:0007669"/>
    <property type="project" value="UniProtKB-UniRule"/>
</dbReference>
<feature type="binding site" evidence="6">
    <location>
        <position position="148"/>
    </location>
    <ligand>
        <name>S-adenosyl-L-methionine</name>
        <dbReference type="ChEBI" id="CHEBI:59789"/>
    </ligand>
</feature>
<feature type="binding site" evidence="6">
    <location>
        <begin position="129"/>
        <end position="130"/>
    </location>
    <ligand>
        <name>S-adenosyl-L-methionine</name>
        <dbReference type="ChEBI" id="CHEBI:59789"/>
    </ligand>
</feature>
<evidence type="ECO:0000256" key="1">
    <source>
        <dbReference type="ARBA" id="ARBA00022490"/>
    </source>
</evidence>
<evidence type="ECO:0000256" key="6">
    <source>
        <dbReference type="HAMAP-Rule" id="MF_00074"/>
    </source>
</evidence>
<dbReference type="PIRSF" id="PIRSF003078">
    <property type="entry name" value="GidB"/>
    <property type="match status" value="1"/>
</dbReference>
<dbReference type="InterPro" id="IPR003682">
    <property type="entry name" value="rRNA_ssu_MeTfrase_G"/>
</dbReference>
<dbReference type="CDD" id="cd02440">
    <property type="entry name" value="AdoMet_MTases"/>
    <property type="match status" value="1"/>
</dbReference>
<feature type="binding site" evidence="6">
    <location>
        <position position="78"/>
    </location>
    <ligand>
        <name>S-adenosyl-L-methionine</name>
        <dbReference type="ChEBI" id="CHEBI:59789"/>
    </ligand>
</feature>
<dbReference type="FunFam" id="3.40.50.150:FF:000041">
    <property type="entry name" value="Ribosomal RNA small subunit methyltransferase G"/>
    <property type="match status" value="1"/>
</dbReference>
<comment type="function">
    <text evidence="6">Specifically methylates the N7 position of a guanine in 16S rRNA.</text>
</comment>
<keyword evidence="3 6" id="KW-0489">Methyltransferase</keyword>
<dbReference type="AlphaFoldDB" id="A0A4U9RZP4"/>
<dbReference type="PANTHER" id="PTHR31760">
    <property type="entry name" value="S-ADENOSYL-L-METHIONINE-DEPENDENT METHYLTRANSFERASES SUPERFAMILY PROTEIN"/>
    <property type="match status" value="1"/>
</dbReference>
<keyword evidence="2 6" id="KW-0698">rRNA processing</keyword>
<feature type="binding site" evidence="6">
    <location>
        <position position="83"/>
    </location>
    <ligand>
        <name>S-adenosyl-L-methionine</name>
        <dbReference type="ChEBI" id="CHEBI:59789"/>
    </ligand>
</feature>
<comment type="caution">
    <text evidence="6">Lacks conserved residue(s) required for the propagation of feature annotation.</text>
</comment>
<dbReference type="HAMAP" id="MF_00074">
    <property type="entry name" value="16SrRNA_methyltr_G"/>
    <property type="match status" value="1"/>
</dbReference>
<dbReference type="NCBIfam" id="TIGR00138">
    <property type="entry name" value="rsmG_gidB"/>
    <property type="match status" value="1"/>
</dbReference>
<dbReference type="RefSeq" id="WP_138211214.1">
    <property type="nucleotide sequence ID" value="NZ_CBCRUQ010000026.1"/>
</dbReference>
<protein>
    <recommendedName>
        <fullName evidence="6">Ribosomal RNA small subunit methyltransferase G</fullName>
        <ecNumber evidence="6">2.1.1.-</ecNumber>
    </recommendedName>
    <alternativeName>
        <fullName evidence="6">16S rRNA 7-methylguanosine methyltransferase</fullName>
        <shortName evidence="6">16S rRNA m7G methyltransferase</shortName>
    </alternativeName>
</protein>
<evidence type="ECO:0000256" key="4">
    <source>
        <dbReference type="ARBA" id="ARBA00022679"/>
    </source>
</evidence>
<organism evidence="7 8">
    <name type="scientific">Hathewaya histolytica</name>
    <name type="common">Clostridium histolyticum</name>
    <dbReference type="NCBI Taxonomy" id="1498"/>
    <lineage>
        <taxon>Bacteria</taxon>
        <taxon>Bacillati</taxon>
        <taxon>Bacillota</taxon>
        <taxon>Clostridia</taxon>
        <taxon>Eubacteriales</taxon>
        <taxon>Clostridiaceae</taxon>
        <taxon>Hathewaya</taxon>
    </lineage>
</organism>
<dbReference type="KEGG" id="hhw:NCTC503_02754"/>
<gene>
    <name evidence="7" type="primary">gidB</name>
    <name evidence="6" type="synonym">rsmG</name>
    <name evidence="7" type="ORF">NCTC503_02754</name>
</gene>
<name>A0A4U9RZP4_HATHI</name>
<reference evidence="7 8" key="1">
    <citation type="submission" date="2019-05" db="EMBL/GenBank/DDBJ databases">
        <authorList>
            <consortium name="Pathogen Informatics"/>
        </authorList>
    </citation>
    <scope>NUCLEOTIDE SEQUENCE [LARGE SCALE GENOMIC DNA]</scope>
    <source>
        <strain evidence="7 8">NCTC503</strain>
    </source>
</reference>
<accession>A0A4U9RZP4</accession>
<comment type="similarity">
    <text evidence="6">Belongs to the methyltransferase superfamily. RNA methyltransferase RsmG family.</text>
</comment>
<dbReference type="Proteomes" id="UP000308489">
    <property type="component" value="Chromosome 1"/>
</dbReference>
<keyword evidence="4 6" id="KW-0808">Transferase</keyword>
<dbReference type="EC" id="2.1.1.-" evidence="6"/>
<dbReference type="EMBL" id="LR590481">
    <property type="protein sequence ID" value="VTQ96623.1"/>
    <property type="molecule type" value="Genomic_DNA"/>
</dbReference>
<dbReference type="Gene3D" id="3.40.50.150">
    <property type="entry name" value="Vaccinia Virus protein VP39"/>
    <property type="match status" value="1"/>
</dbReference>
<evidence type="ECO:0000313" key="8">
    <source>
        <dbReference type="Proteomes" id="UP000308489"/>
    </source>
</evidence>
<dbReference type="OrthoDB" id="9808773at2"/>
<dbReference type="GO" id="GO:0005829">
    <property type="term" value="C:cytosol"/>
    <property type="evidence" value="ECO:0007669"/>
    <property type="project" value="TreeGrafter"/>
</dbReference>
<evidence type="ECO:0000256" key="2">
    <source>
        <dbReference type="ARBA" id="ARBA00022552"/>
    </source>
</evidence>
<dbReference type="Pfam" id="PF02527">
    <property type="entry name" value="GidB"/>
    <property type="match status" value="1"/>
</dbReference>
<dbReference type="SUPFAM" id="SSF53335">
    <property type="entry name" value="S-adenosyl-L-methionine-dependent methyltransferases"/>
    <property type="match status" value="1"/>
</dbReference>
<keyword evidence="1 6" id="KW-0963">Cytoplasm</keyword>
<evidence type="ECO:0000256" key="3">
    <source>
        <dbReference type="ARBA" id="ARBA00022603"/>
    </source>
</evidence>
<sequence>MDYFNILQEACQDIGLEFTKEKYEQFMLYKDLIKEWNQKVNLTSIKEDEEIIKKHFIDSIKIFKFEGLKDAKKVIDIGTGGGFPGIPMKIVNPECEMVLLDSLNKRVNFLNIVIKELKLDNISTIHGRAEDFALNPEYREQFDCVVSRAVANMSVLSELCLPYVNLGKHFIPLKGPAVEEELEESKRALDILGGNVEKVIPVQIENSDLEHNLVIVKKIKHTPKQYPRKAGTANKKPLK</sequence>
<dbReference type="InterPro" id="IPR029063">
    <property type="entry name" value="SAM-dependent_MTases_sf"/>
</dbReference>
<keyword evidence="5 6" id="KW-0949">S-adenosyl-L-methionine</keyword>
<evidence type="ECO:0000313" key="7">
    <source>
        <dbReference type="EMBL" id="VTQ96623.1"/>
    </source>
</evidence>
<keyword evidence="8" id="KW-1185">Reference proteome</keyword>
<proteinExistence type="inferred from homology"/>
<dbReference type="PANTHER" id="PTHR31760:SF0">
    <property type="entry name" value="S-ADENOSYL-L-METHIONINE-DEPENDENT METHYLTRANSFERASES SUPERFAMILY PROTEIN"/>
    <property type="match status" value="1"/>
</dbReference>